<comment type="caution">
    <text evidence="2">The sequence shown here is derived from an EMBL/GenBank/DDBJ whole genome shotgun (WGS) entry which is preliminary data.</text>
</comment>
<sequence length="43" mass="4683">MGPSSNLLRLPTNPASTLAGTTSAPSTLWLWWTRMRQAPVTLT</sequence>
<dbReference type="EMBL" id="CAMGYJ010000004">
    <property type="protein sequence ID" value="CAI0401390.1"/>
    <property type="molecule type" value="Genomic_DNA"/>
</dbReference>
<protein>
    <submittedName>
        <fullName evidence="2">Uncharacterized protein</fullName>
    </submittedName>
</protein>
<keyword evidence="3" id="KW-1185">Reference proteome</keyword>
<proteinExistence type="predicted"/>
<dbReference type="Proteomes" id="UP001154282">
    <property type="component" value="Unassembled WGS sequence"/>
</dbReference>
<gene>
    <name evidence="2" type="ORF">LITE_LOCUS11180</name>
</gene>
<organism evidence="2 3">
    <name type="scientific">Linum tenue</name>
    <dbReference type="NCBI Taxonomy" id="586396"/>
    <lineage>
        <taxon>Eukaryota</taxon>
        <taxon>Viridiplantae</taxon>
        <taxon>Streptophyta</taxon>
        <taxon>Embryophyta</taxon>
        <taxon>Tracheophyta</taxon>
        <taxon>Spermatophyta</taxon>
        <taxon>Magnoliopsida</taxon>
        <taxon>eudicotyledons</taxon>
        <taxon>Gunneridae</taxon>
        <taxon>Pentapetalae</taxon>
        <taxon>rosids</taxon>
        <taxon>fabids</taxon>
        <taxon>Malpighiales</taxon>
        <taxon>Linaceae</taxon>
        <taxon>Linum</taxon>
    </lineage>
</organism>
<feature type="region of interest" description="Disordered" evidence="1">
    <location>
        <begin position="1"/>
        <end position="21"/>
    </location>
</feature>
<name>A0AAV0IW98_9ROSI</name>
<dbReference type="AlphaFoldDB" id="A0AAV0IW98"/>
<evidence type="ECO:0000313" key="2">
    <source>
        <dbReference type="EMBL" id="CAI0401390.1"/>
    </source>
</evidence>
<reference evidence="2" key="1">
    <citation type="submission" date="2022-08" db="EMBL/GenBank/DDBJ databases">
        <authorList>
            <person name="Gutierrez-Valencia J."/>
        </authorList>
    </citation>
    <scope>NUCLEOTIDE SEQUENCE</scope>
</reference>
<evidence type="ECO:0000256" key="1">
    <source>
        <dbReference type="SAM" id="MobiDB-lite"/>
    </source>
</evidence>
<accession>A0AAV0IW98</accession>
<evidence type="ECO:0000313" key="3">
    <source>
        <dbReference type="Proteomes" id="UP001154282"/>
    </source>
</evidence>